<protein>
    <submittedName>
        <fullName evidence="1">Uncharacterized protein</fullName>
    </submittedName>
</protein>
<keyword evidence="2" id="KW-1185">Reference proteome</keyword>
<dbReference type="EnsemblPlants" id="PGSC0003DMT400005865">
    <property type="protein sequence ID" value="PGSC0003DMT400005865"/>
    <property type="gene ID" value="PGSC0003DMG400002282"/>
</dbReference>
<dbReference type="InParanoid" id="M0ZQH9"/>
<dbReference type="HOGENOM" id="CLU_3091057_0_0_1"/>
<evidence type="ECO:0000313" key="1">
    <source>
        <dbReference type="EnsemblPlants" id="PGSC0003DMT400005865"/>
    </source>
</evidence>
<evidence type="ECO:0000313" key="2">
    <source>
        <dbReference type="Proteomes" id="UP000011115"/>
    </source>
</evidence>
<proteinExistence type="predicted"/>
<dbReference type="Gramene" id="PGSC0003DMT400005865">
    <property type="protein sequence ID" value="PGSC0003DMT400005865"/>
    <property type="gene ID" value="PGSC0003DMG400002282"/>
</dbReference>
<dbReference type="AlphaFoldDB" id="M0ZQH9"/>
<accession>M0ZQH9</accession>
<reference evidence="1" key="2">
    <citation type="submission" date="2015-06" db="UniProtKB">
        <authorList>
            <consortium name="EnsemblPlants"/>
        </authorList>
    </citation>
    <scope>IDENTIFICATION</scope>
    <source>
        <strain evidence="1">DM1-3 516 R44</strain>
    </source>
</reference>
<dbReference type="Proteomes" id="UP000011115">
    <property type="component" value="Unassembled WGS sequence"/>
</dbReference>
<name>M0ZQH9_SOLTU</name>
<reference evidence="2" key="1">
    <citation type="journal article" date="2011" name="Nature">
        <title>Genome sequence and analysis of the tuber crop potato.</title>
        <authorList>
            <consortium name="The Potato Genome Sequencing Consortium"/>
        </authorList>
    </citation>
    <scope>NUCLEOTIDE SEQUENCE [LARGE SCALE GENOMIC DNA]</scope>
    <source>
        <strain evidence="2">cv. DM1-3 516 R44</strain>
    </source>
</reference>
<dbReference type="PaxDb" id="4113-PGSC0003DMT400005865"/>
<organism evidence="1 2">
    <name type="scientific">Solanum tuberosum</name>
    <name type="common">Potato</name>
    <dbReference type="NCBI Taxonomy" id="4113"/>
    <lineage>
        <taxon>Eukaryota</taxon>
        <taxon>Viridiplantae</taxon>
        <taxon>Streptophyta</taxon>
        <taxon>Embryophyta</taxon>
        <taxon>Tracheophyta</taxon>
        <taxon>Spermatophyta</taxon>
        <taxon>Magnoliopsida</taxon>
        <taxon>eudicotyledons</taxon>
        <taxon>Gunneridae</taxon>
        <taxon>Pentapetalae</taxon>
        <taxon>asterids</taxon>
        <taxon>lamiids</taxon>
        <taxon>Solanales</taxon>
        <taxon>Solanaceae</taxon>
        <taxon>Solanoideae</taxon>
        <taxon>Solaneae</taxon>
        <taxon>Solanum</taxon>
    </lineage>
</organism>
<sequence>MLELSSAAATPRCWGLTGRCCSLRQSMLADRRSPVGVAACASLPSCWLEPAH</sequence>